<dbReference type="SMART" id="SM01274">
    <property type="entry name" value="malic"/>
    <property type="match status" value="1"/>
</dbReference>
<dbReference type="GO" id="GO:0051287">
    <property type="term" value="F:NAD binding"/>
    <property type="evidence" value="ECO:0007669"/>
    <property type="project" value="InterPro"/>
</dbReference>
<dbReference type="InterPro" id="IPR042112">
    <property type="entry name" value="P_AcTrfase_dom2"/>
</dbReference>
<dbReference type="FunFam" id="3.40.50.10380:FF:000003">
    <property type="entry name" value="NADP-dependent malic enzyme"/>
    <property type="match status" value="1"/>
</dbReference>
<feature type="binding site" evidence="9">
    <location>
        <position position="135"/>
    </location>
    <ligand>
        <name>a divalent metal cation</name>
        <dbReference type="ChEBI" id="CHEBI:60240"/>
    </ligand>
</feature>
<dbReference type="Pfam" id="PF01515">
    <property type="entry name" value="PTA_PTB"/>
    <property type="match status" value="1"/>
</dbReference>
<keyword evidence="5 9" id="KW-0479">Metal-binding</keyword>
<comment type="similarity">
    <text evidence="4">In the C-terminal section; belongs to the phosphate acetyltransferase and butyryltransferase family.</text>
</comment>
<evidence type="ECO:0000256" key="3">
    <source>
        <dbReference type="ARBA" id="ARBA00007686"/>
    </source>
</evidence>
<dbReference type="PANTHER" id="PTHR43237">
    <property type="entry name" value="NADP-DEPENDENT MALIC ENZYME"/>
    <property type="match status" value="1"/>
</dbReference>
<organism evidence="13 14">
    <name type="scientific">Uabimicrobium amorphum</name>
    <dbReference type="NCBI Taxonomy" id="2596890"/>
    <lineage>
        <taxon>Bacteria</taxon>
        <taxon>Pseudomonadati</taxon>
        <taxon>Planctomycetota</taxon>
        <taxon>Candidatus Uabimicrobiia</taxon>
        <taxon>Candidatus Uabimicrobiales</taxon>
        <taxon>Candidatus Uabimicrobiaceae</taxon>
        <taxon>Candidatus Uabimicrobium</taxon>
    </lineage>
</organism>
<dbReference type="GO" id="GO:0004470">
    <property type="term" value="F:malic enzyme activity"/>
    <property type="evidence" value="ECO:0007669"/>
    <property type="project" value="InterPro"/>
</dbReference>
<dbReference type="InterPro" id="IPR002505">
    <property type="entry name" value="PTA_PTB"/>
</dbReference>
<dbReference type="EMBL" id="AP019860">
    <property type="protein sequence ID" value="BBM86821.1"/>
    <property type="molecule type" value="Genomic_DNA"/>
</dbReference>
<dbReference type="PIRSF" id="PIRSF036684">
    <property type="entry name" value="ME_PTA"/>
    <property type="match status" value="1"/>
</dbReference>
<dbReference type="NCBIfam" id="NF007233">
    <property type="entry name" value="PRK09653.1"/>
    <property type="match status" value="1"/>
</dbReference>
<feature type="binding site" evidence="10">
    <location>
        <position position="284"/>
    </location>
    <ligand>
        <name>a divalent metal cation</name>
        <dbReference type="ChEBI" id="CHEBI:60240"/>
    </ligand>
</feature>
<dbReference type="Gene3D" id="3.40.50.10950">
    <property type="match status" value="1"/>
</dbReference>
<dbReference type="InterPro" id="IPR037062">
    <property type="entry name" value="Malic_N_dom_sf"/>
</dbReference>
<dbReference type="InterPro" id="IPR051674">
    <property type="entry name" value="Malate_Decarboxylase"/>
</dbReference>
<dbReference type="CDD" id="cd05311">
    <property type="entry name" value="NAD_bind_2_malic_enz"/>
    <property type="match status" value="1"/>
</dbReference>
<evidence type="ECO:0000259" key="11">
    <source>
        <dbReference type="SMART" id="SM00919"/>
    </source>
</evidence>
<dbReference type="OrthoDB" id="9805787at2"/>
<evidence type="ECO:0000256" key="4">
    <source>
        <dbReference type="ARBA" id="ARBA00008756"/>
    </source>
</evidence>
<dbReference type="GO" id="GO:0006108">
    <property type="term" value="P:malate metabolic process"/>
    <property type="evidence" value="ECO:0007669"/>
    <property type="project" value="InterPro"/>
</dbReference>
<evidence type="ECO:0000256" key="7">
    <source>
        <dbReference type="ARBA" id="ARBA00023268"/>
    </source>
</evidence>
<keyword evidence="14" id="KW-1185">Reference proteome</keyword>
<evidence type="ECO:0000256" key="1">
    <source>
        <dbReference type="ARBA" id="ARBA00001936"/>
    </source>
</evidence>
<dbReference type="GO" id="GO:0016616">
    <property type="term" value="F:oxidoreductase activity, acting on the CH-OH group of donors, NAD or NADP as acceptor"/>
    <property type="evidence" value="ECO:0007669"/>
    <property type="project" value="InterPro"/>
</dbReference>
<dbReference type="Gene3D" id="3.40.50.10750">
    <property type="entry name" value="Isocitrate/Isopropylmalate dehydrogenase-like"/>
    <property type="match status" value="1"/>
</dbReference>
<dbReference type="SMART" id="SM00919">
    <property type="entry name" value="Malic_M"/>
    <property type="match status" value="1"/>
</dbReference>
<sequence length="753" mass="82847">MIKKEDALHYHSKGRKGKIEVTPTKECFTQRDLSLAYSPGVAHPCLDIEKNPQDAYEYTAKGNLVGVISNGTAVLGLGNIGPLASKPVMEGKGVLFKKFADIDVFDIELNTQDADEFIRTVQLLEPTFGGINLEDIKAPECFYIEEQLQKTMNIPVFHDDQHGTAIISGAALINALDIIGKDISKIKIVINGAGAAAIAGIRHYLDLGVVQENIIMCDRKGVIYKGRGDENPYKAMYAAETDCRTLEEAMKGADVFLGYSVGGVVSKDMLRSMAKDPIVFALANPDPEITYEDALDARDDVIMATGRSDYPNQVNNVLGFPFIFRGALDVQAKCINKEMKIAATHALVKLARQPVPESVAHAYGVDEFKFGRDYIITKPFDPRVIVWEASAVAKAAMDTGVARINIDIEEYKNRLEFRMGKSREIVRVMINKAKNSGTRIVFPEGENEKILRASNEIVEEGIAHPILVGNKEKILLKISELNLSTEGIEIVDPNTSPRFDAYTDEYFRLRQRKGVTLVQAKELLKSPMRFAAMMVEVDEADGMVAGIENSYIETIRPTVQILKTSPVAKTLAGMYMMIVNNNIKLFADVIVNVDTDPEILADIAILCAKQARQFDIEPRIAMLSYSNFGNSKHPEALKMKKATEIVKQRAPHLEIDGEMSADVAIDDQIREKNYPFSTLKKSANILIFPELSAGNIAYKLLQAYGGAESVGPILLGMNKPLQLLQMGSSSVSDIVNMTAIAVVEAQGKKDSST</sequence>
<dbReference type="Proteomes" id="UP000326354">
    <property type="component" value="Chromosome"/>
</dbReference>
<dbReference type="RefSeq" id="WP_151970860.1">
    <property type="nucleotide sequence ID" value="NZ_AP019860.1"/>
</dbReference>
<feature type="domain" description="Malic enzyme N-terminal" evidence="12">
    <location>
        <begin position="16"/>
        <end position="149"/>
    </location>
</feature>
<dbReference type="SUPFAM" id="SSF53659">
    <property type="entry name" value="Isocitrate/Isopropylmalate dehydrogenase-like"/>
    <property type="match status" value="1"/>
</dbReference>
<comment type="similarity">
    <text evidence="3">In the N-terminal section; belongs to the malic enzymes family.</text>
</comment>
<dbReference type="SUPFAM" id="SSF53223">
    <property type="entry name" value="Aminoacid dehydrogenase-like, N-terminal domain"/>
    <property type="match status" value="1"/>
</dbReference>
<protein>
    <submittedName>
        <fullName evidence="13">Bifunctional malic enzymeoxidoreductase/phosphotransacetylase</fullName>
    </submittedName>
</protein>
<dbReference type="Pfam" id="PF00390">
    <property type="entry name" value="malic"/>
    <property type="match status" value="1"/>
</dbReference>
<dbReference type="Gene3D" id="3.40.50.10380">
    <property type="entry name" value="Malic enzyme, N-terminal domain"/>
    <property type="match status" value="1"/>
</dbReference>
<dbReference type="InterPro" id="IPR012188">
    <property type="entry name" value="ME_PTA"/>
</dbReference>
<dbReference type="InterPro" id="IPR012302">
    <property type="entry name" value="Malic_NAD-bd"/>
</dbReference>
<dbReference type="Gene3D" id="3.40.50.720">
    <property type="entry name" value="NAD(P)-binding Rossmann-like Domain"/>
    <property type="match status" value="1"/>
</dbReference>
<dbReference type="GO" id="GO:0046872">
    <property type="term" value="F:metal ion binding"/>
    <property type="evidence" value="ECO:0007669"/>
    <property type="project" value="UniProtKB-KW"/>
</dbReference>
<comment type="cofactor">
    <cofactor evidence="2">
        <name>Mg(2+)</name>
        <dbReference type="ChEBI" id="CHEBI:18420"/>
    </cofactor>
</comment>
<gene>
    <name evidence="13" type="ORF">UABAM_05209</name>
</gene>
<dbReference type="InterPro" id="IPR012301">
    <property type="entry name" value="Malic_N_dom"/>
</dbReference>
<evidence type="ECO:0000313" key="14">
    <source>
        <dbReference type="Proteomes" id="UP000326354"/>
    </source>
</evidence>
<dbReference type="FunFam" id="3.40.50.720:FF:000095">
    <property type="entry name" value="NADP-dependent malic enzyme"/>
    <property type="match status" value="1"/>
</dbReference>
<feature type="domain" description="Malic enzyme NAD-binding" evidence="11">
    <location>
        <begin position="161"/>
        <end position="397"/>
    </location>
</feature>
<dbReference type="PANTHER" id="PTHR43237:SF4">
    <property type="entry name" value="NADP-DEPENDENT MALIC ENZYME"/>
    <property type="match status" value="1"/>
</dbReference>
<dbReference type="SUPFAM" id="SSF51735">
    <property type="entry name" value="NAD(P)-binding Rossmann-fold domains"/>
    <property type="match status" value="1"/>
</dbReference>
<dbReference type="GO" id="GO:0016746">
    <property type="term" value="F:acyltransferase activity"/>
    <property type="evidence" value="ECO:0007669"/>
    <property type="project" value="InterPro"/>
</dbReference>
<dbReference type="InterPro" id="IPR046346">
    <property type="entry name" value="Aminoacid_DH-like_N_sf"/>
</dbReference>
<evidence type="ECO:0000256" key="2">
    <source>
        <dbReference type="ARBA" id="ARBA00001946"/>
    </source>
</evidence>
<dbReference type="InterPro" id="IPR042113">
    <property type="entry name" value="P_AcTrfase_dom1"/>
</dbReference>
<dbReference type="Pfam" id="PF03949">
    <property type="entry name" value="Malic_M"/>
    <property type="match status" value="1"/>
</dbReference>
<evidence type="ECO:0000256" key="8">
    <source>
        <dbReference type="PIRSR" id="PIRSR036684-1"/>
    </source>
</evidence>
<dbReference type="InterPro" id="IPR036291">
    <property type="entry name" value="NAD(P)-bd_dom_sf"/>
</dbReference>
<evidence type="ECO:0000256" key="6">
    <source>
        <dbReference type="ARBA" id="ARBA00023002"/>
    </source>
</evidence>
<name>A0A5S9F5Y9_UABAM</name>
<keyword evidence="6" id="KW-0560">Oxidoreductase</keyword>
<feature type="active site" description="Proton acceptor" evidence="8">
    <location>
        <position position="92"/>
    </location>
</feature>
<feature type="binding site" evidence="9">
    <location>
        <position position="134"/>
    </location>
    <ligand>
        <name>a divalent metal cation</name>
        <dbReference type="ChEBI" id="CHEBI:60240"/>
    </ligand>
</feature>
<evidence type="ECO:0000256" key="10">
    <source>
        <dbReference type="PIRSR" id="PIRSR036684-3"/>
    </source>
</evidence>
<comment type="cofactor">
    <cofactor evidence="1">
        <name>Mn(2+)</name>
        <dbReference type="ChEBI" id="CHEBI:29035"/>
    </cofactor>
</comment>
<feature type="binding site" evidence="10">
    <location>
        <begin position="74"/>
        <end position="81"/>
    </location>
    <ligand>
        <name>NADP(+)</name>
        <dbReference type="ChEBI" id="CHEBI:58349"/>
    </ligand>
</feature>
<keyword evidence="10" id="KW-0521">NADP</keyword>
<proteinExistence type="inferred from homology"/>
<dbReference type="KEGG" id="uam:UABAM_05209"/>
<evidence type="ECO:0000256" key="5">
    <source>
        <dbReference type="ARBA" id="ARBA00022723"/>
    </source>
</evidence>
<evidence type="ECO:0000256" key="9">
    <source>
        <dbReference type="PIRSR" id="PIRSR036684-2"/>
    </source>
</evidence>
<accession>A0A5S9F5Y9</accession>
<dbReference type="AlphaFoldDB" id="A0A5S9F5Y9"/>
<evidence type="ECO:0000313" key="13">
    <source>
        <dbReference type="EMBL" id="BBM86821.1"/>
    </source>
</evidence>
<evidence type="ECO:0000259" key="12">
    <source>
        <dbReference type="SMART" id="SM01274"/>
    </source>
</evidence>
<reference evidence="13 14" key="1">
    <citation type="submission" date="2019-08" db="EMBL/GenBank/DDBJ databases">
        <title>Complete genome sequence of Candidatus Uab amorphum.</title>
        <authorList>
            <person name="Shiratori T."/>
            <person name="Suzuki S."/>
            <person name="Kakizawa Y."/>
            <person name="Ishida K."/>
        </authorList>
    </citation>
    <scope>NUCLEOTIDE SEQUENCE [LARGE SCALE GENOMIC DNA]</scope>
    <source>
        <strain evidence="13 14">SRT547</strain>
    </source>
</reference>
<feature type="binding site" evidence="10">
    <location>
        <position position="160"/>
    </location>
    <ligand>
        <name>a divalent metal cation</name>
        <dbReference type="ChEBI" id="CHEBI:60240"/>
    </ligand>
</feature>
<keyword evidence="7" id="KW-0511">Multifunctional enzyme</keyword>
<dbReference type="InterPro" id="IPR045213">
    <property type="entry name" value="Malic_NAD-bd_bact_type"/>
</dbReference>